<evidence type="ECO:0000256" key="4">
    <source>
        <dbReference type="SAM" id="SignalP"/>
    </source>
</evidence>
<dbReference type="SMART" id="SM00131">
    <property type="entry name" value="KU"/>
    <property type="match status" value="2"/>
</dbReference>
<dbReference type="InterPro" id="IPR020901">
    <property type="entry name" value="Prtase_inh_Kunz-CS"/>
</dbReference>
<keyword evidence="1" id="KW-0646">Protease inhibitor</keyword>
<gene>
    <name evidence="6" type="ORF">EEDITHA_LOCUS1720</name>
</gene>
<evidence type="ECO:0000313" key="7">
    <source>
        <dbReference type="Proteomes" id="UP001153954"/>
    </source>
</evidence>
<evidence type="ECO:0000256" key="2">
    <source>
        <dbReference type="ARBA" id="ARBA00022900"/>
    </source>
</evidence>
<feature type="domain" description="BPTI/Kunitz inhibitor" evidence="5">
    <location>
        <begin position="47"/>
        <end position="97"/>
    </location>
</feature>
<dbReference type="PROSITE" id="PS50279">
    <property type="entry name" value="BPTI_KUNITZ_2"/>
    <property type="match status" value="2"/>
</dbReference>
<keyword evidence="7" id="KW-1185">Reference proteome</keyword>
<proteinExistence type="predicted"/>
<name>A0AAU9TCA3_EUPED</name>
<evidence type="ECO:0000313" key="6">
    <source>
        <dbReference type="EMBL" id="CAH2085219.1"/>
    </source>
</evidence>
<dbReference type="InterPro" id="IPR002223">
    <property type="entry name" value="Kunitz_BPTI"/>
</dbReference>
<dbReference type="FunFam" id="4.10.410.10:FF:000004">
    <property type="entry name" value="Tissue factor pathway inhibitor"/>
    <property type="match status" value="1"/>
</dbReference>
<dbReference type="SUPFAM" id="SSF57362">
    <property type="entry name" value="BPTI-like"/>
    <property type="match status" value="2"/>
</dbReference>
<organism evidence="6 7">
    <name type="scientific">Euphydryas editha</name>
    <name type="common">Edith's checkerspot</name>
    <dbReference type="NCBI Taxonomy" id="104508"/>
    <lineage>
        <taxon>Eukaryota</taxon>
        <taxon>Metazoa</taxon>
        <taxon>Ecdysozoa</taxon>
        <taxon>Arthropoda</taxon>
        <taxon>Hexapoda</taxon>
        <taxon>Insecta</taxon>
        <taxon>Pterygota</taxon>
        <taxon>Neoptera</taxon>
        <taxon>Endopterygota</taxon>
        <taxon>Lepidoptera</taxon>
        <taxon>Glossata</taxon>
        <taxon>Ditrysia</taxon>
        <taxon>Papilionoidea</taxon>
        <taxon>Nymphalidae</taxon>
        <taxon>Nymphalinae</taxon>
        <taxon>Euphydryas</taxon>
    </lineage>
</organism>
<dbReference type="Proteomes" id="UP001153954">
    <property type="component" value="Unassembled WGS sequence"/>
</dbReference>
<protein>
    <recommendedName>
        <fullName evidence="5">BPTI/Kunitz inhibitor domain-containing protein</fullName>
    </recommendedName>
</protein>
<reference evidence="6" key="1">
    <citation type="submission" date="2022-03" db="EMBL/GenBank/DDBJ databases">
        <authorList>
            <person name="Tunstrom K."/>
        </authorList>
    </citation>
    <scope>NUCLEOTIDE SEQUENCE</scope>
</reference>
<evidence type="ECO:0000259" key="5">
    <source>
        <dbReference type="PROSITE" id="PS50279"/>
    </source>
</evidence>
<keyword evidence="2" id="KW-0722">Serine protease inhibitor</keyword>
<feature type="domain" description="BPTI/Kunitz inhibitor" evidence="5">
    <location>
        <begin position="111"/>
        <end position="161"/>
    </location>
</feature>
<accession>A0AAU9TCA3</accession>
<comment type="caution">
    <text evidence="6">The sequence shown here is derived from an EMBL/GenBank/DDBJ whole genome shotgun (WGS) entry which is preliminary data.</text>
</comment>
<dbReference type="PRINTS" id="PR00759">
    <property type="entry name" value="BASICPTASE"/>
</dbReference>
<dbReference type="InterPro" id="IPR050098">
    <property type="entry name" value="TFPI/VKTCI-like"/>
</dbReference>
<feature type="signal peptide" evidence="4">
    <location>
        <begin position="1"/>
        <end position="21"/>
    </location>
</feature>
<evidence type="ECO:0000256" key="3">
    <source>
        <dbReference type="ARBA" id="ARBA00023157"/>
    </source>
</evidence>
<dbReference type="AlphaFoldDB" id="A0AAU9TCA3"/>
<dbReference type="EMBL" id="CAKOGL010000004">
    <property type="protein sequence ID" value="CAH2085219.1"/>
    <property type="molecule type" value="Genomic_DNA"/>
</dbReference>
<feature type="chain" id="PRO_5043437620" description="BPTI/Kunitz inhibitor domain-containing protein" evidence="4">
    <location>
        <begin position="22"/>
        <end position="237"/>
    </location>
</feature>
<keyword evidence="3" id="KW-1015">Disulfide bond</keyword>
<dbReference type="Gene3D" id="4.10.410.10">
    <property type="entry name" value="Pancreatic trypsin inhibitor Kunitz domain"/>
    <property type="match status" value="2"/>
</dbReference>
<dbReference type="PANTHER" id="PTHR10083">
    <property type="entry name" value="KUNITZ-TYPE PROTEASE INHIBITOR-RELATED"/>
    <property type="match status" value="1"/>
</dbReference>
<sequence length="237" mass="27172">MLFNWICIFLLFICFSFNVKSKITYNIIRTEITRSTLYRPSVIDNTCLLKPDSGPCRASIPMYYFEPSTHNCSMFFWGGCQGNGNRFDTKQECLTTCLSQPGETKRKPKWCSLTFDYGFCFGAIKRWYYDPIWKVCKKRIYSGCGGNKNNFYNKEQCDAVCNYGTGVIKAQTKSLDRSRKVLIVNSFNATTKKSKTRSRKISTTPSTTEILNTHKTIDNTGGHVETDLVETMIELIN</sequence>
<dbReference type="PROSITE" id="PS00280">
    <property type="entry name" value="BPTI_KUNITZ_1"/>
    <property type="match status" value="1"/>
</dbReference>
<dbReference type="InterPro" id="IPR036880">
    <property type="entry name" value="Kunitz_BPTI_sf"/>
</dbReference>
<keyword evidence="4" id="KW-0732">Signal</keyword>
<evidence type="ECO:0000256" key="1">
    <source>
        <dbReference type="ARBA" id="ARBA00022690"/>
    </source>
</evidence>
<dbReference type="GO" id="GO:0004867">
    <property type="term" value="F:serine-type endopeptidase inhibitor activity"/>
    <property type="evidence" value="ECO:0007669"/>
    <property type="project" value="UniProtKB-KW"/>
</dbReference>
<dbReference type="Pfam" id="PF00014">
    <property type="entry name" value="Kunitz_BPTI"/>
    <property type="match status" value="2"/>
</dbReference>
<dbReference type="CDD" id="cd22638">
    <property type="entry name" value="Kunitz_amblin-like"/>
    <property type="match status" value="1"/>
</dbReference>
<dbReference type="CDD" id="cd00109">
    <property type="entry name" value="Kunitz-type"/>
    <property type="match status" value="1"/>
</dbReference>